<proteinExistence type="predicted"/>
<organism evidence="1 2">
    <name type="scientific">Caballeronia novacaledonica</name>
    <dbReference type="NCBI Taxonomy" id="1544861"/>
    <lineage>
        <taxon>Bacteria</taxon>
        <taxon>Pseudomonadati</taxon>
        <taxon>Pseudomonadota</taxon>
        <taxon>Betaproteobacteria</taxon>
        <taxon>Burkholderiales</taxon>
        <taxon>Burkholderiaceae</taxon>
        <taxon>Caballeronia</taxon>
    </lineage>
</organism>
<accession>A0ACB5QQ61</accession>
<gene>
    <name evidence="1" type="ORF">CBA19CS22_12350</name>
</gene>
<reference evidence="1" key="1">
    <citation type="submission" date="2021-09" db="EMBL/GenBank/DDBJ databases">
        <title>Isolation and characterization of 3-chlorobenzoate degrading bacteria from soils in Shizuoka.</title>
        <authorList>
            <person name="Ifat A."/>
            <person name="Ogawa N."/>
            <person name="Kimbara K."/>
            <person name="Moriuchi R."/>
            <person name="Dohra H."/>
            <person name="Shintani M."/>
        </authorList>
    </citation>
    <scope>NUCLEOTIDE SEQUENCE</scope>
    <source>
        <strain evidence="1">19CS2-2</strain>
    </source>
</reference>
<name>A0ACB5QQ61_9BURK</name>
<keyword evidence="2" id="KW-1185">Reference proteome</keyword>
<evidence type="ECO:0000313" key="2">
    <source>
        <dbReference type="Proteomes" id="UP001055013"/>
    </source>
</evidence>
<comment type="caution">
    <text evidence="1">The sequence shown here is derived from an EMBL/GenBank/DDBJ whole genome shotgun (WGS) entry which is preliminary data.</text>
</comment>
<sequence>MSTITRPPTVLLIDDEDDTRSIWGMVLELAGMNVVCAGTGEEGISAAITHRPDLIITDFMMPGIDGIEVCRRVRADERLRDVRLILWSAARGIDAKGLADLVVEKPVQIDLLLHHVRRLLDTGRY</sequence>
<evidence type="ECO:0000313" key="1">
    <source>
        <dbReference type="EMBL" id="GJH17334.1"/>
    </source>
</evidence>
<protein>
    <submittedName>
        <fullName evidence="1">Response regulator</fullName>
    </submittedName>
</protein>
<dbReference type="EMBL" id="BPUR01000005">
    <property type="protein sequence ID" value="GJH17334.1"/>
    <property type="molecule type" value="Genomic_DNA"/>
</dbReference>
<dbReference type="Proteomes" id="UP001055013">
    <property type="component" value="Unassembled WGS sequence"/>
</dbReference>